<dbReference type="AlphaFoldDB" id="A5BXQ6"/>
<feature type="compositionally biased region" description="Polar residues" evidence="1">
    <location>
        <begin position="146"/>
        <end position="155"/>
    </location>
</feature>
<accession>A5BXQ6</accession>
<dbReference type="EMBL" id="AM474971">
    <property type="protein sequence ID" value="CAN61912.1"/>
    <property type="molecule type" value="Genomic_DNA"/>
</dbReference>
<sequence length="262" mass="28025">MSRISAPVQDSTSEPPRPRLFPPPVNSAPTSPPAMRYNTRRSLTIVGASSSRGQKSDIGPPKKKTKVSEPIVLIESSSEPESEPMPSPPPAEKSPSPAKKSPRLAKKSPPPTKKPQPSQAPARESQIPSDMTPEEAIRRPMVILTIGSSFTSEQEITIRPPWSKIASNKNRWNPKAYQGAPAGPEQPEEPVEIPVDTQPPTPIVAPSEPPPEVPSSVPQATPQPPPVIPPPSAPSPSAEPRVAIPIIEYRGLSHTYQALATS</sequence>
<feature type="compositionally biased region" description="Pro residues" evidence="1">
    <location>
        <begin position="18"/>
        <end position="32"/>
    </location>
</feature>
<evidence type="ECO:0000313" key="2">
    <source>
        <dbReference type="EMBL" id="CAN61912.1"/>
    </source>
</evidence>
<feature type="region of interest" description="Disordered" evidence="1">
    <location>
        <begin position="1"/>
        <end position="239"/>
    </location>
</feature>
<feature type="compositionally biased region" description="Pro residues" evidence="1">
    <location>
        <begin position="197"/>
        <end position="213"/>
    </location>
</feature>
<proteinExistence type="predicted"/>
<name>A5BXQ6_VITVI</name>
<gene>
    <name evidence="2" type="ORF">VITISV_034397</name>
</gene>
<evidence type="ECO:0000256" key="1">
    <source>
        <dbReference type="SAM" id="MobiDB-lite"/>
    </source>
</evidence>
<feature type="compositionally biased region" description="Pro residues" evidence="1">
    <location>
        <begin position="221"/>
        <end position="234"/>
    </location>
</feature>
<feature type="compositionally biased region" description="Pro residues" evidence="1">
    <location>
        <begin position="83"/>
        <end position="92"/>
    </location>
</feature>
<reference evidence="2" key="1">
    <citation type="journal article" date="2007" name="PLoS ONE">
        <title>The first genome sequence of an elite grapevine cultivar (Pinot noir Vitis vinifera L.): coping with a highly heterozygous genome.</title>
        <authorList>
            <person name="Velasco R."/>
            <person name="Zharkikh A."/>
            <person name="Troggio M."/>
            <person name="Cartwright D.A."/>
            <person name="Cestaro A."/>
            <person name="Pruss D."/>
            <person name="Pindo M."/>
            <person name="FitzGerald L.M."/>
            <person name="Vezzulli S."/>
            <person name="Reid J."/>
            <person name="Malacarne G."/>
            <person name="Iliev D."/>
            <person name="Coppola G."/>
            <person name="Wardell B."/>
            <person name="Micheletti D."/>
            <person name="Macalma T."/>
            <person name="Facci M."/>
            <person name="Mitchell J.T."/>
            <person name="Perazzolli M."/>
            <person name="Eldredge G."/>
            <person name="Gatto P."/>
            <person name="Oyzerski R."/>
            <person name="Moretto M."/>
            <person name="Gutin N."/>
            <person name="Stefanini M."/>
            <person name="Chen Y."/>
            <person name="Segala C."/>
            <person name="Davenport C."/>
            <person name="Dematte L."/>
            <person name="Mraz A."/>
            <person name="Battilana J."/>
            <person name="Stormo K."/>
            <person name="Costa F."/>
            <person name="Tao Q."/>
            <person name="Si-Ammour A."/>
            <person name="Harkins T."/>
            <person name="Lackey A."/>
            <person name="Perbost C."/>
            <person name="Taillon B."/>
            <person name="Stella A."/>
            <person name="Solovyev V."/>
            <person name="Fawcett J.A."/>
            <person name="Sterck L."/>
            <person name="Vandepoele K."/>
            <person name="Grando S.M."/>
            <person name="Toppo S."/>
            <person name="Moser C."/>
            <person name="Lanchbury J."/>
            <person name="Bogden R."/>
            <person name="Skolnick M."/>
            <person name="Sgaramella V."/>
            <person name="Bhatnagar S.K."/>
            <person name="Fontana P."/>
            <person name="Gutin A."/>
            <person name="Van de Peer Y."/>
            <person name="Salamini F."/>
            <person name="Viola R."/>
        </authorList>
    </citation>
    <scope>NUCLEOTIDE SEQUENCE</scope>
</reference>
<protein>
    <submittedName>
        <fullName evidence="2">Uncharacterized protein</fullName>
    </submittedName>
</protein>
<organism evidence="2">
    <name type="scientific">Vitis vinifera</name>
    <name type="common">Grape</name>
    <dbReference type="NCBI Taxonomy" id="29760"/>
    <lineage>
        <taxon>Eukaryota</taxon>
        <taxon>Viridiplantae</taxon>
        <taxon>Streptophyta</taxon>
        <taxon>Embryophyta</taxon>
        <taxon>Tracheophyta</taxon>
        <taxon>Spermatophyta</taxon>
        <taxon>Magnoliopsida</taxon>
        <taxon>eudicotyledons</taxon>
        <taxon>Gunneridae</taxon>
        <taxon>Pentapetalae</taxon>
        <taxon>rosids</taxon>
        <taxon>Vitales</taxon>
        <taxon>Vitaceae</taxon>
        <taxon>Viteae</taxon>
        <taxon>Vitis</taxon>
    </lineage>
</organism>